<sequence>MRFLHAEYGTRAAKGRQANRVRLARHTRSCARSSRTVVRRSGATAAIITARRGPLPGVRGGEAGSHVIVARLGEVVVELADAHEPVGLHHANEVIRYRLKRGFSSRRAHGNGDNDLLRVPRAHCVERRVHG</sequence>
<proteinExistence type="predicted"/>
<gene>
    <name evidence="1" type="ORF">RCOM_0083900</name>
</gene>
<reference evidence="2" key="1">
    <citation type="journal article" date="2010" name="Nat. Biotechnol.">
        <title>Draft genome sequence of the oilseed species Ricinus communis.</title>
        <authorList>
            <person name="Chan A.P."/>
            <person name="Crabtree J."/>
            <person name="Zhao Q."/>
            <person name="Lorenzi H."/>
            <person name="Orvis J."/>
            <person name="Puiu D."/>
            <person name="Melake-Berhan A."/>
            <person name="Jones K.M."/>
            <person name="Redman J."/>
            <person name="Chen G."/>
            <person name="Cahoon E.B."/>
            <person name="Gedil M."/>
            <person name="Stanke M."/>
            <person name="Haas B.J."/>
            <person name="Wortman J.R."/>
            <person name="Fraser-Liggett C.M."/>
            <person name="Ravel J."/>
            <person name="Rabinowicz P.D."/>
        </authorList>
    </citation>
    <scope>NUCLEOTIDE SEQUENCE [LARGE SCALE GENOMIC DNA]</scope>
    <source>
        <strain evidence="2">cv. Hale</strain>
    </source>
</reference>
<evidence type="ECO:0000313" key="2">
    <source>
        <dbReference type="Proteomes" id="UP000008311"/>
    </source>
</evidence>
<dbReference type="EMBL" id="EQ976310">
    <property type="protein sequence ID" value="EEF26879.1"/>
    <property type="molecule type" value="Genomic_DNA"/>
</dbReference>
<dbReference type="Proteomes" id="UP000008311">
    <property type="component" value="Unassembled WGS sequence"/>
</dbReference>
<name>B9TB83_RICCO</name>
<organism evidence="1 2">
    <name type="scientific">Ricinus communis</name>
    <name type="common">Castor bean</name>
    <dbReference type="NCBI Taxonomy" id="3988"/>
    <lineage>
        <taxon>Eukaryota</taxon>
        <taxon>Viridiplantae</taxon>
        <taxon>Streptophyta</taxon>
        <taxon>Embryophyta</taxon>
        <taxon>Tracheophyta</taxon>
        <taxon>Spermatophyta</taxon>
        <taxon>Magnoliopsida</taxon>
        <taxon>eudicotyledons</taxon>
        <taxon>Gunneridae</taxon>
        <taxon>Pentapetalae</taxon>
        <taxon>rosids</taxon>
        <taxon>fabids</taxon>
        <taxon>Malpighiales</taxon>
        <taxon>Euphorbiaceae</taxon>
        <taxon>Acalyphoideae</taxon>
        <taxon>Acalypheae</taxon>
        <taxon>Ricinus</taxon>
    </lineage>
</organism>
<accession>B9TB83</accession>
<protein>
    <submittedName>
        <fullName evidence="1">Uncharacterized protein</fullName>
    </submittedName>
</protein>
<dbReference type="InParanoid" id="B9TB83"/>
<evidence type="ECO:0000313" key="1">
    <source>
        <dbReference type="EMBL" id="EEF26879.1"/>
    </source>
</evidence>
<keyword evidence="2" id="KW-1185">Reference proteome</keyword>
<dbReference type="AlphaFoldDB" id="B9TB83"/>